<evidence type="ECO:0000256" key="1">
    <source>
        <dbReference type="SAM" id="MobiDB-lite"/>
    </source>
</evidence>
<accession>A0ABN2GM45</accession>
<feature type="region of interest" description="Disordered" evidence="1">
    <location>
        <begin position="66"/>
        <end position="87"/>
    </location>
</feature>
<feature type="compositionally biased region" description="Polar residues" evidence="1">
    <location>
        <begin position="66"/>
        <end position="75"/>
    </location>
</feature>
<name>A0ABN2GM45_9ACTN</name>
<reference evidence="2 3" key="1">
    <citation type="journal article" date="2019" name="Int. J. Syst. Evol. Microbiol.">
        <title>The Global Catalogue of Microorganisms (GCM) 10K type strain sequencing project: providing services to taxonomists for standard genome sequencing and annotation.</title>
        <authorList>
            <consortium name="The Broad Institute Genomics Platform"/>
            <consortium name="The Broad Institute Genome Sequencing Center for Infectious Disease"/>
            <person name="Wu L."/>
            <person name="Ma J."/>
        </authorList>
    </citation>
    <scope>NUCLEOTIDE SEQUENCE [LARGE SCALE GENOMIC DNA]</scope>
    <source>
        <strain evidence="2 3">JCM 14718</strain>
    </source>
</reference>
<dbReference type="EMBL" id="BAAANY010000008">
    <property type="protein sequence ID" value="GAA1673490.1"/>
    <property type="molecule type" value="Genomic_DNA"/>
</dbReference>
<evidence type="ECO:0000313" key="3">
    <source>
        <dbReference type="Proteomes" id="UP001500618"/>
    </source>
</evidence>
<keyword evidence="3" id="KW-1185">Reference proteome</keyword>
<gene>
    <name evidence="2" type="ORF">GCM10009765_23530</name>
</gene>
<comment type="caution">
    <text evidence="2">The sequence shown here is derived from an EMBL/GenBank/DDBJ whole genome shotgun (WGS) entry which is preliminary data.</text>
</comment>
<evidence type="ECO:0000313" key="2">
    <source>
        <dbReference type="EMBL" id="GAA1673490.1"/>
    </source>
</evidence>
<sequence>MYPQSGDAAAPPRAGVHGVPREWQVSQPPSPIDQLTATGRAVAVTVKAGTLAVAVWVCHESRLTHSHTGNRTSFTPVGLAPVRTAGN</sequence>
<protein>
    <submittedName>
        <fullName evidence="2">Uncharacterized protein</fullName>
    </submittedName>
</protein>
<feature type="region of interest" description="Disordered" evidence="1">
    <location>
        <begin position="1"/>
        <end position="30"/>
    </location>
</feature>
<proteinExistence type="predicted"/>
<organism evidence="2 3">
    <name type="scientific">Fodinicola feengrottensis</name>
    <dbReference type="NCBI Taxonomy" id="435914"/>
    <lineage>
        <taxon>Bacteria</taxon>
        <taxon>Bacillati</taxon>
        <taxon>Actinomycetota</taxon>
        <taxon>Actinomycetes</taxon>
        <taxon>Mycobacteriales</taxon>
        <taxon>Fodinicola</taxon>
    </lineage>
</organism>
<dbReference type="Proteomes" id="UP001500618">
    <property type="component" value="Unassembled WGS sequence"/>
</dbReference>